<keyword evidence="5 6" id="KW-0408">Iron</keyword>
<evidence type="ECO:0000256" key="4">
    <source>
        <dbReference type="ARBA" id="ARBA00022982"/>
    </source>
</evidence>
<gene>
    <name evidence="10" type="ordered locus">Dole_3170</name>
</gene>
<dbReference type="RefSeq" id="WP_012176583.1">
    <property type="nucleotide sequence ID" value="NC_009943.1"/>
</dbReference>
<feature type="binding site" description="axial binding residue" evidence="6">
    <location>
        <position position="151"/>
    </location>
    <ligand>
        <name>heme c</name>
        <dbReference type="ChEBI" id="CHEBI:61717"/>
        <label>1</label>
    </ligand>
    <ligandPart>
        <name>Fe</name>
        <dbReference type="ChEBI" id="CHEBI:18248"/>
    </ligandPart>
</feature>
<dbReference type="STRING" id="96561.Dole_3170"/>
<feature type="binding site" description="axial binding residue" evidence="6">
    <location>
        <position position="130"/>
    </location>
    <ligand>
        <name>heme c</name>
        <dbReference type="ChEBI" id="CHEBI:61717"/>
        <label>1</label>
    </ligand>
    <ligandPart>
        <name>Fe</name>
        <dbReference type="ChEBI" id="CHEBI:18248"/>
    </ligandPart>
</feature>
<dbReference type="GO" id="GO:0020037">
    <property type="term" value="F:heme binding"/>
    <property type="evidence" value="ECO:0007669"/>
    <property type="project" value="InterPro"/>
</dbReference>
<feature type="binding site" description="axial binding residue" evidence="6">
    <location>
        <position position="88"/>
    </location>
    <ligand>
        <name>heme c</name>
        <dbReference type="ChEBI" id="CHEBI:61717"/>
        <label>1</label>
    </ligand>
    <ligandPart>
        <name>Fe</name>
        <dbReference type="ChEBI" id="CHEBI:18248"/>
    </ligandPart>
</feature>
<evidence type="ECO:0000256" key="8">
    <source>
        <dbReference type="SAM" id="SignalP"/>
    </source>
</evidence>
<dbReference type="SUPFAM" id="SSF48695">
    <property type="entry name" value="Multiheme cytochromes"/>
    <property type="match status" value="1"/>
</dbReference>
<feature type="binding site" description="axial binding residue" evidence="6">
    <location>
        <position position="92"/>
    </location>
    <ligand>
        <name>heme c</name>
        <dbReference type="ChEBI" id="CHEBI:61717"/>
        <label>1</label>
    </ligand>
    <ligandPart>
        <name>Fe</name>
        <dbReference type="ChEBI" id="CHEBI:18248"/>
    </ligandPart>
</feature>
<name>A9A054_DESOH</name>
<feature type="binding site" description="axial binding residue" evidence="6">
    <location>
        <position position="65"/>
    </location>
    <ligand>
        <name>heme c</name>
        <dbReference type="ChEBI" id="CHEBI:61717"/>
        <label>1</label>
    </ligand>
    <ligandPart>
        <name>Fe</name>
        <dbReference type="ChEBI" id="CHEBI:18248"/>
    </ligandPart>
</feature>
<dbReference type="Gene3D" id="3.90.10.10">
    <property type="entry name" value="Cytochrome C3"/>
    <property type="match status" value="2"/>
</dbReference>
<evidence type="ECO:0000256" key="5">
    <source>
        <dbReference type="ARBA" id="ARBA00023004"/>
    </source>
</evidence>
<dbReference type="InterPro" id="IPR002322">
    <property type="entry name" value="Cyt_c_III"/>
</dbReference>
<feature type="binding site" description="axial binding residue" evidence="6">
    <location>
        <position position="91"/>
    </location>
    <ligand>
        <name>heme c</name>
        <dbReference type="ChEBI" id="CHEBI:61717"/>
        <label>1</label>
    </ligand>
    <ligandPart>
        <name>Fe</name>
        <dbReference type="ChEBI" id="CHEBI:18248"/>
    </ligandPart>
</feature>
<keyword evidence="8" id="KW-0732">Signal</keyword>
<evidence type="ECO:0000256" key="3">
    <source>
        <dbReference type="ARBA" id="ARBA00022723"/>
    </source>
</evidence>
<evidence type="ECO:0000256" key="1">
    <source>
        <dbReference type="ARBA" id="ARBA00022448"/>
    </source>
</evidence>
<feature type="binding site" description="axial binding residue" evidence="6">
    <location>
        <position position="155"/>
    </location>
    <ligand>
        <name>heme c</name>
        <dbReference type="ChEBI" id="CHEBI:61717"/>
        <label>1</label>
    </ligand>
    <ligandPart>
        <name>Fe</name>
        <dbReference type="ChEBI" id="CHEBI:18248"/>
    </ligandPart>
</feature>
<evidence type="ECO:0000256" key="2">
    <source>
        <dbReference type="ARBA" id="ARBA00022617"/>
    </source>
</evidence>
<protein>
    <submittedName>
        <fullName evidence="10">Cytochrome c, class III</fullName>
    </submittedName>
</protein>
<feature type="binding site" description="axial binding residue" evidence="6">
    <location>
        <position position="154"/>
    </location>
    <ligand>
        <name>heme c</name>
        <dbReference type="ChEBI" id="CHEBI:61717"/>
        <label>1</label>
    </ligand>
    <ligandPart>
        <name>Fe</name>
        <dbReference type="ChEBI" id="CHEBI:18248"/>
    </ligandPart>
</feature>
<feature type="binding site" description="axial binding residue" evidence="6">
    <location>
        <position position="57"/>
    </location>
    <ligand>
        <name>heme c</name>
        <dbReference type="ChEBI" id="CHEBI:61717"/>
        <label>1</label>
    </ligand>
    <ligandPart>
        <name>Fe</name>
        <dbReference type="ChEBI" id="CHEBI:18248"/>
    </ligandPart>
</feature>
<feature type="binding site" description="axial binding residue" evidence="6">
    <location>
        <position position="127"/>
    </location>
    <ligand>
        <name>heme c</name>
        <dbReference type="ChEBI" id="CHEBI:61717"/>
        <label>1</label>
    </ligand>
    <ligandPart>
        <name>Fe</name>
        <dbReference type="ChEBI" id="CHEBI:18248"/>
    </ligandPart>
</feature>
<dbReference type="PRINTS" id="PR00609">
    <property type="entry name" value="CYTOCHROMEC3"/>
</dbReference>
<organism evidence="10 11">
    <name type="scientific">Desulfosudis oleivorans (strain DSM 6200 / JCM 39069 / Hxd3)</name>
    <name type="common">Desulfococcus oleovorans</name>
    <dbReference type="NCBI Taxonomy" id="96561"/>
    <lineage>
        <taxon>Bacteria</taxon>
        <taxon>Pseudomonadati</taxon>
        <taxon>Thermodesulfobacteriota</taxon>
        <taxon>Desulfobacteria</taxon>
        <taxon>Desulfobacterales</taxon>
        <taxon>Desulfosudaceae</taxon>
        <taxon>Desulfosudis</taxon>
    </lineage>
</organism>
<dbReference type="InterPro" id="IPR020942">
    <property type="entry name" value="Cyt_c_III_dom"/>
</dbReference>
<sequence>MQNKTKVLTVAAVVVSFLCAVSLALAGTKVDDVIKMENKSAYEKHTKGIIMFTHKKHNEEYKLDCGECHHDDKGAPLKLKLGDDVQPCLECHTKTGMPDRKALAGLSPADKKKAELEYHYGAIHENCQGCHETYNKEKVGDARKGPAPVSCTQCHPKTAK</sequence>
<dbReference type="eggNOG" id="COG0484">
    <property type="taxonomic scope" value="Bacteria"/>
</dbReference>
<dbReference type="GO" id="GO:0046872">
    <property type="term" value="F:metal ion binding"/>
    <property type="evidence" value="ECO:0007669"/>
    <property type="project" value="UniProtKB-KW"/>
</dbReference>
<feature type="binding site" description="axial binding residue" evidence="6">
    <location>
        <position position="70"/>
    </location>
    <ligand>
        <name>heme c</name>
        <dbReference type="ChEBI" id="CHEBI:61717"/>
        <label>1</label>
    </ligand>
    <ligandPart>
        <name>Fe</name>
        <dbReference type="ChEBI" id="CHEBI:18248"/>
    </ligandPart>
</feature>
<evidence type="ECO:0000313" key="11">
    <source>
        <dbReference type="Proteomes" id="UP000008561"/>
    </source>
</evidence>
<keyword evidence="4" id="KW-0249">Electron transport</keyword>
<feature type="compositionally biased region" description="Polar residues" evidence="7">
    <location>
        <begin position="150"/>
        <end position="160"/>
    </location>
</feature>
<accession>A9A054</accession>
<feature type="chain" id="PRO_5002734984" evidence="8">
    <location>
        <begin position="27"/>
        <end position="160"/>
    </location>
</feature>
<feature type="binding site" description="axial binding residue" evidence="6">
    <location>
        <position position="69"/>
    </location>
    <ligand>
        <name>heme c</name>
        <dbReference type="ChEBI" id="CHEBI:61717"/>
        <label>2</label>
    </ligand>
    <ligandPart>
        <name>Fe</name>
        <dbReference type="ChEBI" id="CHEBI:18248"/>
    </ligandPart>
</feature>
<comment type="cofactor">
    <cofactor evidence="6">
        <name>heme c</name>
        <dbReference type="ChEBI" id="CHEBI:61717"/>
    </cofactor>
    <text evidence="6">Binds 4 heme c groups covalently per monomer.</text>
</comment>
<evidence type="ECO:0000313" key="10">
    <source>
        <dbReference type="EMBL" id="ABW68973.1"/>
    </source>
</evidence>
<dbReference type="AlphaFoldDB" id="A9A054"/>
<dbReference type="CDD" id="cd08168">
    <property type="entry name" value="Cytochrom_C3"/>
    <property type="match status" value="1"/>
</dbReference>
<keyword evidence="2 6" id="KW-0349">Heme</keyword>
<reference evidence="10 11" key="1">
    <citation type="submission" date="2007-10" db="EMBL/GenBank/DDBJ databases">
        <title>Complete sequence of Desulfococcus oleovorans Hxd3.</title>
        <authorList>
            <consortium name="US DOE Joint Genome Institute"/>
            <person name="Copeland A."/>
            <person name="Lucas S."/>
            <person name="Lapidus A."/>
            <person name="Barry K."/>
            <person name="Glavina del Rio T."/>
            <person name="Dalin E."/>
            <person name="Tice H."/>
            <person name="Pitluck S."/>
            <person name="Kiss H."/>
            <person name="Brettin T."/>
            <person name="Bruce D."/>
            <person name="Detter J.C."/>
            <person name="Han C."/>
            <person name="Schmutz J."/>
            <person name="Larimer F."/>
            <person name="Land M."/>
            <person name="Hauser L."/>
            <person name="Kyrpides N."/>
            <person name="Kim E."/>
            <person name="Wawrik B."/>
            <person name="Richardson P."/>
        </authorList>
    </citation>
    <scope>NUCLEOTIDE SEQUENCE [LARGE SCALE GENOMIC DNA]</scope>
    <source>
        <strain evidence="11">DSM 6200 / JCM 39069 / Hxd3</strain>
    </source>
</reference>
<dbReference type="Proteomes" id="UP000008561">
    <property type="component" value="Chromosome"/>
</dbReference>
<keyword evidence="3 6" id="KW-0479">Metal-binding</keyword>
<feature type="region of interest" description="Disordered" evidence="7">
    <location>
        <begin position="140"/>
        <end position="160"/>
    </location>
</feature>
<feature type="binding site" description="axial binding residue" evidence="6">
    <location>
        <position position="131"/>
    </location>
    <ligand>
        <name>heme c</name>
        <dbReference type="ChEBI" id="CHEBI:61717"/>
        <label>1</label>
    </ligand>
    <ligandPart>
        <name>Fe</name>
        <dbReference type="ChEBI" id="CHEBI:18248"/>
    </ligandPart>
</feature>
<dbReference type="EMBL" id="CP000859">
    <property type="protein sequence ID" value="ABW68973.1"/>
    <property type="molecule type" value="Genomic_DNA"/>
</dbReference>
<evidence type="ECO:0000259" key="9">
    <source>
        <dbReference type="Pfam" id="PF02085"/>
    </source>
</evidence>
<evidence type="ECO:0000256" key="7">
    <source>
        <dbReference type="SAM" id="MobiDB-lite"/>
    </source>
</evidence>
<keyword evidence="1" id="KW-0813">Transport</keyword>
<dbReference type="HOGENOM" id="CLU_125874_1_1_7"/>
<dbReference type="GO" id="GO:0009055">
    <property type="term" value="F:electron transfer activity"/>
    <property type="evidence" value="ECO:0007669"/>
    <property type="project" value="InterPro"/>
</dbReference>
<proteinExistence type="predicted"/>
<keyword evidence="11" id="KW-1185">Reference proteome</keyword>
<feature type="binding site" description="axial binding residue" evidence="6">
    <location>
        <position position="68"/>
    </location>
    <ligand>
        <name>heme c</name>
        <dbReference type="ChEBI" id="CHEBI:61717"/>
        <label>1</label>
    </ligand>
    <ligandPart>
        <name>Fe</name>
        <dbReference type="ChEBI" id="CHEBI:18248"/>
    </ligandPart>
</feature>
<feature type="domain" description="Class III cytochrome C" evidence="9">
    <location>
        <begin position="36"/>
        <end position="155"/>
    </location>
</feature>
<feature type="binding site" description="axial binding residue" evidence="6">
    <location>
        <position position="54"/>
    </location>
    <ligand>
        <name>heme c</name>
        <dbReference type="ChEBI" id="CHEBI:61717"/>
        <label>3</label>
    </ligand>
    <ligandPart>
        <name>Fe</name>
        <dbReference type="ChEBI" id="CHEBI:18248"/>
    </ligandPart>
</feature>
<dbReference type="Pfam" id="PF02085">
    <property type="entry name" value="Cytochrom_CIII"/>
    <property type="match status" value="1"/>
</dbReference>
<feature type="signal peptide" evidence="8">
    <location>
        <begin position="1"/>
        <end position="26"/>
    </location>
</feature>
<dbReference type="OrthoDB" id="5421852at2"/>
<evidence type="ECO:0000256" key="6">
    <source>
        <dbReference type="PIRSR" id="PIRSR602322-1"/>
    </source>
</evidence>
<dbReference type="KEGG" id="dol:Dole_3170"/>
<dbReference type="InterPro" id="IPR036280">
    <property type="entry name" value="Multihaem_cyt_sf"/>
</dbReference>